<dbReference type="InterPro" id="IPR020084">
    <property type="entry name" value="NUDIX_hydrolase_CS"/>
</dbReference>
<gene>
    <name evidence="5" type="primary">nudG</name>
    <name evidence="5" type="ORF">J40TS1_31770</name>
</gene>
<dbReference type="PROSITE" id="PS00893">
    <property type="entry name" value="NUDIX_BOX"/>
    <property type="match status" value="1"/>
</dbReference>
<comment type="cofactor">
    <cofactor evidence="1">
        <name>Mg(2+)</name>
        <dbReference type="ChEBI" id="CHEBI:18420"/>
    </cofactor>
</comment>
<dbReference type="AlphaFoldDB" id="A0A919YPY8"/>
<dbReference type="GO" id="GO:0016787">
    <property type="term" value="F:hydrolase activity"/>
    <property type="evidence" value="ECO:0007669"/>
    <property type="project" value="UniProtKB-KW"/>
</dbReference>
<evidence type="ECO:0000256" key="2">
    <source>
        <dbReference type="ARBA" id="ARBA00022801"/>
    </source>
</evidence>
<dbReference type="PANTHER" id="PTHR43046">
    <property type="entry name" value="GDP-MANNOSE MANNOSYL HYDROLASE"/>
    <property type="match status" value="1"/>
</dbReference>
<keyword evidence="6" id="KW-1185">Reference proteome</keyword>
<dbReference type="RefSeq" id="WP_213516973.1">
    <property type="nucleotide sequence ID" value="NZ_BOSE01000006.1"/>
</dbReference>
<sequence length="133" mass="15423">MNKWTGCAAVCMNELHELLMVRARGIDGWLVPSGSLEVNETTEECCIRETREETGYEVEIVKQLYLKQKTTSTGIEIRTFYYEVKLVGGKVNIDDPDKDIYSVAWFSIDELNKITYAYEEDKDFLIEHVKKNQ</sequence>
<evidence type="ECO:0000256" key="1">
    <source>
        <dbReference type="ARBA" id="ARBA00001946"/>
    </source>
</evidence>
<reference evidence="5" key="1">
    <citation type="submission" date="2021-03" db="EMBL/GenBank/DDBJ databases">
        <title>Antimicrobial resistance genes in bacteria isolated from Japanese honey, and their potential for conferring macrolide and lincosamide resistance in the American foulbrood pathogen Paenibacillus larvae.</title>
        <authorList>
            <person name="Okamoto M."/>
            <person name="Kumagai M."/>
            <person name="Kanamori H."/>
            <person name="Takamatsu D."/>
        </authorList>
    </citation>
    <scope>NUCLEOTIDE SEQUENCE</scope>
    <source>
        <strain evidence="5">J40TS1</strain>
    </source>
</reference>
<feature type="domain" description="Nudix hydrolase" evidence="4">
    <location>
        <begin position="1"/>
        <end position="129"/>
    </location>
</feature>
<dbReference type="InterPro" id="IPR015797">
    <property type="entry name" value="NUDIX_hydrolase-like_dom_sf"/>
</dbReference>
<name>A0A919YPY8_9BACL</name>
<dbReference type="CDD" id="cd02883">
    <property type="entry name" value="NUDIX_Hydrolase"/>
    <property type="match status" value="1"/>
</dbReference>
<accession>A0A919YPY8</accession>
<comment type="caution">
    <text evidence="5">The sequence shown here is derived from an EMBL/GenBank/DDBJ whole genome shotgun (WGS) entry which is preliminary data.</text>
</comment>
<dbReference type="PANTHER" id="PTHR43046:SF2">
    <property type="entry name" value="8-OXO-DGTP DIPHOSPHATASE-RELATED"/>
    <property type="match status" value="1"/>
</dbReference>
<organism evidence="5 6">
    <name type="scientific">Paenibacillus montaniterrae</name>
    <dbReference type="NCBI Taxonomy" id="429341"/>
    <lineage>
        <taxon>Bacteria</taxon>
        <taxon>Bacillati</taxon>
        <taxon>Bacillota</taxon>
        <taxon>Bacilli</taxon>
        <taxon>Bacillales</taxon>
        <taxon>Paenibacillaceae</taxon>
        <taxon>Paenibacillus</taxon>
    </lineage>
</organism>
<keyword evidence="2 3" id="KW-0378">Hydrolase</keyword>
<dbReference type="Gene3D" id="3.90.79.10">
    <property type="entry name" value="Nucleoside Triphosphate Pyrophosphohydrolase"/>
    <property type="match status" value="1"/>
</dbReference>
<dbReference type="PROSITE" id="PS51462">
    <property type="entry name" value="NUDIX"/>
    <property type="match status" value="1"/>
</dbReference>
<dbReference type="PRINTS" id="PR00502">
    <property type="entry name" value="NUDIXFAMILY"/>
</dbReference>
<dbReference type="InterPro" id="IPR000086">
    <property type="entry name" value="NUDIX_hydrolase_dom"/>
</dbReference>
<comment type="similarity">
    <text evidence="3">Belongs to the Nudix hydrolase family.</text>
</comment>
<dbReference type="InterPro" id="IPR020476">
    <property type="entry name" value="Nudix_hydrolase"/>
</dbReference>
<evidence type="ECO:0000259" key="4">
    <source>
        <dbReference type="PROSITE" id="PS51462"/>
    </source>
</evidence>
<dbReference type="SUPFAM" id="SSF55811">
    <property type="entry name" value="Nudix"/>
    <property type="match status" value="1"/>
</dbReference>
<dbReference type="EMBL" id="BOSE01000006">
    <property type="protein sequence ID" value="GIP17535.1"/>
    <property type="molecule type" value="Genomic_DNA"/>
</dbReference>
<evidence type="ECO:0000313" key="5">
    <source>
        <dbReference type="EMBL" id="GIP17535.1"/>
    </source>
</evidence>
<proteinExistence type="inferred from homology"/>
<evidence type="ECO:0000256" key="3">
    <source>
        <dbReference type="RuleBase" id="RU003476"/>
    </source>
</evidence>
<dbReference type="Proteomes" id="UP000683139">
    <property type="component" value="Unassembled WGS sequence"/>
</dbReference>
<evidence type="ECO:0000313" key="6">
    <source>
        <dbReference type="Proteomes" id="UP000683139"/>
    </source>
</evidence>
<protein>
    <submittedName>
        <fullName evidence="5">DNA mismatch repair protein MutT</fullName>
    </submittedName>
</protein>
<dbReference type="Pfam" id="PF00293">
    <property type="entry name" value="NUDIX"/>
    <property type="match status" value="1"/>
</dbReference>